<dbReference type="Proteomes" id="UP000681722">
    <property type="component" value="Unassembled WGS sequence"/>
</dbReference>
<keyword evidence="2" id="KW-0044">Antibiotic</keyword>
<evidence type="ECO:0000313" key="7">
    <source>
        <dbReference type="EMBL" id="CAF4308498.1"/>
    </source>
</evidence>
<dbReference type="Proteomes" id="UP000682733">
    <property type="component" value="Unassembled WGS sequence"/>
</dbReference>
<dbReference type="AlphaFoldDB" id="A0A815N2C1"/>
<evidence type="ECO:0000313" key="4">
    <source>
        <dbReference type="EMBL" id="CAF0906771.1"/>
    </source>
</evidence>
<feature type="signal peptide" evidence="3">
    <location>
        <begin position="1"/>
        <end position="27"/>
    </location>
</feature>
<name>A0A815N2C1_9BILA</name>
<comment type="caution">
    <text evidence="5">The sequence shown here is derived from an EMBL/GenBank/DDBJ whole genome shotgun (WGS) entry which is preliminary data.</text>
</comment>
<keyword evidence="1" id="KW-0929">Antimicrobial</keyword>
<dbReference type="Gene3D" id="3.30.160.320">
    <property type="match status" value="1"/>
</dbReference>
<evidence type="ECO:0000256" key="2">
    <source>
        <dbReference type="ARBA" id="ARBA00023022"/>
    </source>
</evidence>
<dbReference type="InterPro" id="IPR038539">
    <property type="entry name" value="Anti-LPS_factor/Scygonadin_sf"/>
</dbReference>
<feature type="chain" id="PRO_5036412002" evidence="3">
    <location>
        <begin position="28"/>
        <end position="141"/>
    </location>
</feature>
<sequence>MQTPRKSIIFQLIVLVVWLCGMNQVQCQNQKIDFPQSCIAIVTGNYAPCIVELATQIWKLHQWGEDQPITICGINCVGNVKGRFSGFEWKWDGKFQCEAKAPGIIGQTTKVSQQGAIENAIQDFLTKAVAAGKIKPEDFKC</sequence>
<keyword evidence="8" id="KW-1185">Reference proteome</keyword>
<protein>
    <submittedName>
        <fullName evidence="5">Uncharacterized protein</fullName>
    </submittedName>
</protein>
<proteinExistence type="predicted"/>
<dbReference type="EMBL" id="CAJNOQ010018462">
    <property type="protein sequence ID" value="CAF1429146.1"/>
    <property type="molecule type" value="Genomic_DNA"/>
</dbReference>
<dbReference type="Pfam" id="PF11630">
    <property type="entry name" value="Anti-LPS-SCYG"/>
    <property type="match status" value="1"/>
</dbReference>
<dbReference type="Proteomes" id="UP000663829">
    <property type="component" value="Unassembled WGS sequence"/>
</dbReference>
<organism evidence="5 8">
    <name type="scientific">Didymodactylos carnosus</name>
    <dbReference type="NCBI Taxonomy" id="1234261"/>
    <lineage>
        <taxon>Eukaryota</taxon>
        <taxon>Metazoa</taxon>
        <taxon>Spiralia</taxon>
        <taxon>Gnathifera</taxon>
        <taxon>Rotifera</taxon>
        <taxon>Eurotatoria</taxon>
        <taxon>Bdelloidea</taxon>
        <taxon>Philodinida</taxon>
        <taxon>Philodinidae</taxon>
        <taxon>Didymodactylos</taxon>
    </lineage>
</organism>
<accession>A0A815N2C1</accession>
<gene>
    <name evidence="5" type="ORF">GPM918_LOCUS33938</name>
    <name evidence="4" type="ORF">OVA965_LOCUS9912</name>
    <name evidence="7" type="ORF">SRO942_LOCUS34633</name>
    <name evidence="6" type="ORF">TMI583_LOCUS9908</name>
</gene>
<dbReference type="Proteomes" id="UP000677228">
    <property type="component" value="Unassembled WGS sequence"/>
</dbReference>
<reference evidence="5" key="1">
    <citation type="submission" date="2021-02" db="EMBL/GenBank/DDBJ databases">
        <authorList>
            <person name="Nowell W R."/>
        </authorList>
    </citation>
    <scope>NUCLEOTIDE SEQUENCE</scope>
</reference>
<keyword evidence="3" id="KW-0732">Signal</keyword>
<evidence type="ECO:0000256" key="3">
    <source>
        <dbReference type="SAM" id="SignalP"/>
    </source>
</evidence>
<evidence type="ECO:0000313" key="6">
    <source>
        <dbReference type="EMBL" id="CAF3686523.1"/>
    </source>
</evidence>
<dbReference type="InterPro" id="IPR024509">
    <property type="entry name" value="Anti-LPS_factor/Scygonadin"/>
</dbReference>
<evidence type="ECO:0000313" key="8">
    <source>
        <dbReference type="Proteomes" id="UP000663829"/>
    </source>
</evidence>
<dbReference type="EMBL" id="CAJOBC010083896">
    <property type="protein sequence ID" value="CAF4308498.1"/>
    <property type="molecule type" value="Genomic_DNA"/>
</dbReference>
<evidence type="ECO:0000256" key="1">
    <source>
        <dbReference type="ARBA" id="ARBA00022529"/>
    </source>
</evidence>
<dbReference type="EMBL" id="CAJNOK010003574">
    <property type="protein sequence ID" value="CAF0906771.1"/>
    <property type="molecule type" value="Genomic_DNA"/>
</dbReference>
<dbReference type="EMBL" id="CAJOBA010003575">
    <property type="protein sequence ID" value="CAF3686523.1"/>
    <property type="molecule type" value="Genomic_DNA"/>
</dbReference>
<dbReference type="OrthoDB" id="9970438at2759"/>
<dbReference type="GO" id="GO:0042742">
    <property type="term" value="P:defense response to bacterium"/>
    <property type="evidence" value="ECO:0007669"/>
    <property type="project" value="UniProtKB-KW"/>
</dbReference>
<evidence type="ECO:0000313" key="5">
    <source>
        <dbReference type="EMBL" id="CAF1429146.1"/>
    </source>
</evidence>